<dbReference type="PROSITE" id="PS50172">
    <property type="entry name" value="BRCT"/>
    <property type="match status" value="1"/>
</dbReference>
<dbReference type="GO" id="GO:0003676">
    <property type="term" value="F:nucleic acid binding"/>
    <property type="evidence" value="ECO:0007669"/>
    <property type="project" value="InterPro"/>
</dbReference>
<dbReference type="SMART" id="SM00479">
    <property type="entry name" value="EXOIII"/>
    <property type="match status" value="1"/>
</dbReference>
<dbReference type="InterPro" id="IPR036397">
    <property type="entry name" value="RNaseH_sf"/>
</dbReference>
<dbReference type="GO" id="GO:0004527">
    <property type="term" value="F:exonuclease activity"/>
    <property type="evidence" value="ECO:0007669"/>
    <property type="project" value="UniProtKB-ARBA"/>
</dbReference>
<dbReference type="SMART" id="SM00292">
    <property type="entry name" value="BRCT"/>
    <property type="match status" value="1"/>
</dbReference>
<dbReference type="InterPro" id="IPR013520">
    <property type="entry name" value="Ribonucl_H"/>
</dbReference>
<dbReference type="Gene3D" id="3.30.420.10">
    <property type="entry name" value="Ribonuclease H-like superfamily/Ribonuclease H"/>
    <property type="match status" value="1"/>
</dbReference>
<evidence type="ECO:0000259" key="1">
    <source>
        <dbReference type="PROSITE" id="PS50172"/>
    </source>
</evidence>
<dbReference type="OrthoDB" id="9803913at2"/>
<feature type="domain" description="BRCT" evidence="1">
    <location>
        <begin position="192"/>
        <end position="267"/>
    </location>
</feature>
<reference evidence="3" key="1">
    <citation type="submission" date="2019-01" db="EMBL/GenBank/DDBJ databases">
        <title>Genomic analysis of Salicibibacter sp. NKC3-5.</title>
        <authorList>
            <person name="Oh Y.J."/>
        </authorList>
    </citation>
    <scope>NUCLEOTIDE SEQUENCE [LARGE SCALE GENOMIC DNA]</scope>
    <source>
        <strain evidence="3">NKC3-5</strain>
    </source>
</reference>
<keyword evidence="3" id="KW-1185">Reference proteome</keyword>
<dbReference type="CDD" id="cd17748">
    <property type="entry name" value="BRCT_DNA_ligase_like"/>
    <property type="match status" value="1"/>
</dbReference>
<dbReference type="EMBL" id="CP035485">
    <property type="protein sequence ID" value="QDI90674.1"/>
    <property type="molecule type" value="Genomic_DNA"/>
</dbReference>
<dbReference type="InterPro" id="IPR001357">
    <property type="entry name" value="BRCT_dom"/>
</dbReference>
<accession>A0A514LFQ0</accession>
<evidence type="ECO:0000313" key="3">
    <source>
        <dbReference type="Proteomes" id="UP000319756"/>
    </source>
</evidence>
<proteinExistence type="predicted"/>
<gene>
    <name evidence="2" type="ORF">EPH95_05345</name>
</gene>
<dbReference type="InterPro" id="IPR012337">
    <property type="entry name" value="RNaseH-like_sf"/>
</dbReference>
<name>A0A514LFQ0_9BACI</name>
<dbReference type="InterPro" id="IPR036420">
    <property type="entry name" value="BRCT_dom_sf"/>
</dbReference>
<dbReference type="SUPFAM" id="SSF52113">
    <property type="entry name" value="BRCT domain"/>
    <property type="match status" value="1"/>
</dbReference>
<dbReference type="Pfam" id="PF00533">
    <property type="entry name" value="BRCT"/>
    <property type="match status" value="1"/>
</dbReference>
<organism evidence="2 3">
    <name type="scientific">Salicibibacter halophilus</name>
    <dbReference type="NCBI Taxonomy" id="2502791"/>
    <lineage>
        <taxon>Bacteria</taxon>
        <taxon>Bacillati</taxon>
        <taxon>Bacillota</taxon>
        <taxon>Bacilli</taxon>
        <taxon>Bacillales</taxon>
        <taxon>Bacillaceae</taxon>
        <taxon>Salicibibacter</taxon>
    </lineage>
</organism>
<evidence type="ECO:0000313" key="2">
    <source>
        <dbReference type="EMBL" id="QDI90674.1"/>
    </source>
</evidence>
<dbReference type="KEGG" id="sale:EPH95_05345"/>
<dbReference type="SUPFAM" id="SSF53098">
    <property type="entry name" value="Ribonuclease H-like"/>
    <property type="match status" value="1"/>
</dbReference>
<dbReference type="Proteomes" id="UP000319756">
    <property type="component" value="Chromosome"/>
</dbReference>
<protein>
    <recommendedName>
        <fullName evidence="1">BRCT domain-containing protein</fullName>
    </recommendedName>
</protein>
<dbReference type="AlphaFoldDB" id="A0A514LFQ0"/>
<sequence length="383" mass="43094">MALTCRGRDGMRNMILLDIETMDFGVESGIYEVALIVIQDREVVLTEHIAEVKDEALIHLGMGEGYADISEDEFQKNRFRNIIHKYDYPVVAHNVSFDRKFLVHYGWLDEDHQCFDSARAIKYANPDLFSYSLGYLLSFYDIERPLTHIALDDVKALHEVIIKANPGSWIPLYKASPRKLKSLVKATANVEGQSTIFEGKRMVFTGESPFPRVLMKEMAAKCGAVVTGNVSSKTDLLVCGDKPGSKLDKAREAGVEIQTDEWFIDAVSQDLNLDTASVTRESIAVSTDSYVEKPENKYTEVPELKGKSVNIALLPFRIQTKVEDILVDHMEVAKINKGSNGYNVDIVIHSEGKDYVMLEKAKELKIKTIPLSKFNQMILSSFD</sequence>
<dbReference type="Gene3D" id="3.40.50.10190">
    <property type="entry name" value="BRCT domain"/>
    <property type="match status" value="1"/>
</dbReference>